<feature type="binding site" evidence="3">
    <location>
        <begin position="235"/>
        <end position="242"/>
    </location>
    <ligand>
        <name>ATP</name>
        <dbReference type="ChEBI" id="CHEBI:30616"/>
    </ligand>
</feature>
<dbReference type="PROSITE" id="PS50901">
    <property type="entry name" value="FTSK"/>
    <property type="match status" value="1"/>
</dbReference>
<dbReference type="InterPro" id="IPR002543">
    <property type="entry name" value="FtsK_dom"/>
</dbReference>
<dbReference type="EMBL" id="CTEC01000001">
    <property type="protein sequence ID" value="CQD11200.1"/>
    <property type="molecule type" value="Genomic_DNA"/>
</dbReference>
<protein>
    <submittedName>
        <fullName evidence="7">DNA segregation ATPase FtsK/SpoIIIE-like protein</fullName>
    </submittedName>
</protein>
<dbReference type="GO" id="GO:0005524">
    <property type="term" value="F:ATP binding"/>
    <property type="evidence" value="ECO:0007669"/>
    <property type="project" value="UniProtKB-UniRule"/>
</dbReference>
<proteinExistence type="predicted"/>
<dbReference type="RefSeq" id="WP_090420565.1">
    <property type="nucleotide sequence ID" value="NZ_CTEC01000001.1"/>
</dbReference>
<evidence type="ECO:0000313" key="7">
    <source>
        <dbReference type="EMBL" id="CQD11200.1"/>
    </source>
</evidence>
<keyword evidence="8" id="KW-1185">Reference proteome</keyword>
<dbReference type="Pfam" id="PF01580">
    <property type="entry name" value="FtsK_SpoIIIE"/>
    <property type="match status" value="1"/>
</dbReference>
<dbReference type="AlphaFoldDB" id="A0A0U1DA57"/>
<dbReference type="PANTHER" id="PTHR22683:SF41">
    <property type="entry name" value="DNA TRANSLOCASE FTSK"/>
    <property type="match status" value="1"/>
</dbReference>
<keyword evidence="5" id="KW-0472">Membrane</keyword>
<feature type="domain" description="FtsK" evidence="6">
    <location>
        <begin position="203"/>
        <end position="400"/>
    </location>
</feature>
<feature type="compositionally biased region" description="Basic and acidic residues" evidence="4">
    <location>
        <begin position="471"/>
        <end position="482"/>
    </location>
</feature>
<dbReference type="InterPro" id="IPR050206">
    <property type="entry name" value="FtsK/SpoIIIE/SftA"/>
</dbReference>
<dbReference type="SMART" id="SM00382">
    <property type="entry name" value="AAA"/>
    <property type="match status" value="1"/>
</dbReference>
<evidence type="ECO:0000256" key="4">
    <source>
        <dbReference type="SAM" id="MobiDB-lite"/>
    </source>
</evidence>
<gene>
    <name evidence="7" type="ORF">BN000_02332</name>
</gene>
<keyword evidence="2 3" id="KW-0067">ATP-binding</keyword>
<evidence type="ECO:0000256" key="3">
    <source>
        <dbReference type="PROSITE-ProRule" id="PRU00289"/>
    </source>
</evidence>
<feature type="transmembrane region" description="Helical" evidence="5">
    <location>
        <begin position="35"/>
        <end position="56"/>
    </location>
</feature>
<evidence type="ECO:0000313" key="8">
    <source>
        <dbReference type="Proteomes" id="UP000199601"/>
    </source>
</evidence>
<name>A0A0U1DA57_9MYCO</name>
<keyword evidence="1 3" id="KW-0547">Nucleotide-binding</keyword>
<dbReference type="PANTHER" id="PTHR22683">
    <property type="entry name" value="SPORULATION PROTEIN RELATED"/>
    <property type="match status" value="1"/>
</dbReference>
<evidence type="ECO:0000256" key="2">
    <source>
        <dbReference type="ARBA" id="ARBA00022840"/>
    </source>
</evidence>
<organism evidence="7 8">
    <name type="scientific">Mycobacterium europaeum</name>
    <dbReference type="NCBI Taxonomy" id="761804"/>
    <lineage>
        <taxon>Bacteria</taxon>
        <taxon>Bacillati</taxon>
        <taxon>Actinomycetota</taxon>
        <taxon>Actinomycetes</taxon>
        <taxon>Mycobacteriales</taxon>
        <taxon>Mycobacteriaceae</taxon>
        <taxon>Mycobacterium</taxon>
        <taxon>Mycobacterium simiae complex</taxon>
    </lineage>
</organism>
<sequence length="482" mass="52210">MSNTSNSKNHNNNQSSDDDWIGELIWSLTKAAGQLLWWAILFPTLSIPAILTIWVAIAYGARAGLLTAALAVAAYTGWAVLEPSSFTAWVTDPVRQRWLSWWRYRRNWASVCTLHGLTARLGERTLVPALRSVRIGAHADVLILRVLAGQSVNDWQKRGDALAAAWRAERLTIRATTPGELRIIISRGDALAQPIRLPMPTPATPVDLAGVRIGITESRTWWQLPVLGQHLLVAGATGAGKGSVLWSLIAGLAPHVKTGRVRLCVIDPKGGMELGAGAPMFSVFCHHTGEPTVELLRQLVALMQARANRLRGHARLHTPSTTEPLIVVVIDEIAALTAYGTDRKLRAETEQLLGLLLSQGRAVGISVVAAVQDPAKDTLPVRQLFTVRIGLRMTEATQTAMVLGQGARDAGAECDLIADATPGVGYVMLDGTADPIRVRAFHVTDRDIAALARTFPASRRRTPDTTGNGTDRPDYRDGQGQR</sequence>
<dbReference type="GO" id="GO:0003677">
    <property type="term" value="F:DNA binding"/>
    <property type="evidence" value="ECO:0007669"/>
    <property type="project" value="InterPro"/>
</dbReference>
<evidence type="ECO:0000256" key="1">
    <source>
        <dbReference type="ARBA" id="ARBA00022741"/>
    </source>
</evidence>
<reference evidence="8" key="1">
    <citation type="submission" date="2015-03" db="EMBL/GenBank/DDBJ databases">
        <authorList>
            <person name="Urmite Genomes"/>
        </authorList>
    </citation>
    <scope>NUCLEOTIDE SEQUENCE [LARGE SCALE GENOMIC DNA]</scope>
    <source>
        <strain evidence="8">CSUR P1344</strain>
    </source>
</reference>
<dbReference type="Gene3D" id="3.40.50.300">
    <property type="entry name" value="P-loop containing nucleotide triphosphate hydrolases"/>
    <property type="match status" value="1"/>
</dbReference>
<feature type="region of interest" description="Disordered" evidence="4">
    <location>
        <begin position="454"/>
        <end position="482"/>
    </location>
</feature>
<dbReference type="Proteomes" id="UP000199601">
    <property type="component" value="Unassembled WGS sequence"/>
</dbReference>
<dbReference type="InterPro" id="IPR027417">
    <property type="entry name" value="P-loop_NTPase"/>
</dbReference>
<keyword evidence="5" id="KW-1133">Transmembrane helix</keyword>
<keyword evidence="5" id="KW-0812">Transmembrane</keyword>
<accession>A0A0U1DA57</accession>
<dbReference type="InterPro" id="IPR003593">
    <property type="entry name" value="AAA+_ATPase"/>
</dbReference>
<evidence type="ECO:0000256" key="5">
    <source>
        <dbReference type="SAM" id="Phobius"/>
    </source>
</evidence>
<feature type="transmembrane region" description="Helical" evidence="5">
    <location>
        <begin position="63"/>
        <end position="81"/>
    </location>
</feature>
<dbReference type="SUPFAM" id="SSF52540">
    <property type="entry name" value="P-loop containing nucleoside triphosphate hydrolases"/>
    <property type="match status" value="1"/>
</dbReference>
<evidence type="ECO:0000259" key="6">
    <source>
        <dbReference type="PROSITE" id="PS50901"/>
    </source>
</evidence>